<dbReference type="Proteomes" id="UP001501020">
    <property type="component" value="Unassembled WGS sequence"/>
</dbReference>
<evidence type="ECO:0000313" key="2">
    <source>
        <dbReference type="EMBL" id="GAA2152367.1"/>
    </source>
</evidence>
<dbReference type="EMBL" id="BAAAMR010000059">
    <property type="protein sequence ID" value="GAA2152367.1"/>
    <property type="molecule type" value="Genomic_DNA"/>
</dbReference>
<proteinExistence type="predicted"/>
<keyword evidence="3" id="KW-1185">Reference proteome</keyword>
<name>A0ABP5LWE9_9ACTN</name>
<gene>
    <name evidence="2" type="ORF">GCM10009727_57980</name>
</gene>
<feature type="region of interest" description="Disordered" evidence="1">
    <location>
        <begin position="26"/>
        <end position="67"/>
    </location>
</feature>
<protein>
    <submittedName>
        <fullName evidence="2">Uncharacterized protein</fullName>
    </submittedName>
</protein>
<evidence type="ECO:0000256" key="1">
    <source>
        <dbReference type="SAM" id="MobiDB-lite"/>
    </source>
</evidence>
<evidence type="ECO:0000313" key="3">
    <source>
        <dbReference type="Proteomes" id="UP001501020"/>
    </source>
</evidence>
<accession>A0ABP5LWE9</accession>
<feature type="compositionally biased region" description="Polar residues" evidence="1">
    <location>
        <begin position="29"/>
        <end position="48"/>
    </location>
</feature>
<sequence length="67" mass="6934">MGRFVLTDSIDSGGTDSRAAICASEWDTDSSTPSGSAASTRSAYSSGSKYCHPSLSASQTAGRRIRL</sequence>
<comment type="caution">
    <text evidence="2">The sequence shown here is derived from an EMBL/GenBank/DDBJ whole genome shotgun (WGS) entry which is preliminary data.</text>
</comment>
<reference evidence="3" key="1">
    <citation type="journal article" date="2019" name="Int. J. Syst. Evol. Microbiol.">
        <title>The Global Catalogue of Microorganisms (GCM) 10K type strain sequencing project: providing services to taxonomists for standard genome sequencing and annotation.</title>
        <authorList>
            <consortium name="The Broad Institute Genomics Platform"/>
            <consortium name="The Broad Institute Genome Sequencing Center for Infectious Disease"/>
            <person name="Wu L."/>
            <person name="Ma J."/>
        </authorList>
    </citation>
    <scope>NUCLEOTIDE SEQUENCE [LARGE SCALE GENOMIC DNA]</scope>
    <source>
        <strain evidence="3">JCM 13850</strain>
    </source>
</reference>
<organism evidence="2 3">
    <name type="scientific">Actinomadura napierensis</name>
    <dbReference type="NCBI Taxonomy" id="267854"/>
    <lineage>
        <taxon>Bacteria</taxon>
        <taxon>Bacillati</taxon>
        <taxon>Actinomycetota</taxon>
        <taxon>Actinomycetes</taxon>
        <taxon>Streptosporangiales</taxon>
        <taxon>Thermomonosporaceae</taxon>
        <taxon>Actinomadura</taxon>
    </lineage>
</organism>